<keyword evidence="3 6" id="KW-0694">RNA-binding</keyword>
<dbReference type="SMART" id="SM00360">
    <property type="entry name" value="RRM"/>
    <property type="match status" value="1"/>
</dbReference>
<evidence type="ECO:0000256" key="1">
    <source>
        <dbReference type="ARBA" id="ARBA00004123"/>
    </source>
</evidence>
<accession>A0A423XCK3</accession>
<gene>
    <name evidence="8" type="ORF">VPNG_03663</name>
</gene>
<evidence type="ECO:0000256" key="3">
    <source>
        <dbReference type="ARBA" id="ARBA00022884"/>
    </source>
</evidence>
<dbReference type="OrthoDB" id="252020at2759"/>
<sequence length="163" mass="17808">MVDTIVVERLTKNVTEEHLREIFGAYGPIHDMDVPLSRQFGTNRGAAYILYANEADAESAIAHMHEAQLDGATISFCSAESSRPRLRLPTVAQTLTLDSLLRDVVPAALLVVWVALVAEADEAEDVSAEVAHPRLQIPTVQVEVASCISKRRKIPHEIAVTLS</sequence>
<evidence type="ECO:0000313" key="8">
    <source>
        <dbReference type="EMBL" id="ROW13774.1"/>
    </source>
</evidence>
<evidence type="ECO:0000256" key="6">
    <source>
        <dbReference type="PROSITE-ProRule" id="PRU00176"/>
    </source>
</evidence>
<comment type="subcellular location">
    <subcellularLocation>
        <location evidence="1">Nucleus</location>
    </subcellularLocation>
</comment>
<evidence type="ECO:0000256" key="2">
    <source>
        <dbReference type="ARBA" id="ARBA00022664"/>
    </source>
</evidence>
<dbReference type="EMBL" id="LKEB01000017">
    <property type="protein sequence ID" value="ROW13774.1"/>
    <property type="molecule type" value="Genomic_DNA"/>
</dbReference>
<keyword evidence="4" id="KW-0508">mRNA splicing</keyword>
<evidence type="ECO:0000259" key="7">
    <source>
        <dbReference type="PROSITE" id="PS50102"/>
    </source>
</evidence>
<dbReference type="GO" id="GO:0000398">
    <property type="term" value="P:mRNA splicing, via spliceosome"/>
    <property type="evidence" value="ECO:0007669"/>
    <property type="project" value="TreeGrafter"/>
</dbReference>
<proteinExistence type="predicted"/>
<dbReference type="InParanoid" id="A0A423XCK3"/>
<keyword evidence="9" id="KW-1185">Reference proteome</keyword>
<dbReference type="InterPro" id="IPR000504">
    <property type="entry name" value="RRM_dom"/>
</dbReference>
<dbReference type="CDD" id="cd12365">
    <property type="entry name" value="RRM_RNPS1"/>
    <property type="match status" value="1"/>
</dbReference>
<dbReference type="GO" id="GO:0005654">
    <property type="term" value="C:nucleoplasm"/>
    <property type="evidence" value="ECO:0007669"/>
    <property type="project" value="TreeGrafter"/>
</dbReference>
<dbReference type="Proteomes" id="UP000285146">
    <property type="component" value="Unassembled WGS sequence"/>
</dbReference>
<reference evidence="8 9" key="1">
    <citation type="submission" date="2015-09" db="EMBL/GenBank/DDBJ databases">
        <title>Host preference determinants of Valsa canker pathogens revealed by comparative genomics.</title>
        <authorList>
            <person name="Yin Z."/>
            <person name="Huang L."/>
        </authorList>
    </citation>
    <scope>NUCLEOTIDE SEQUENCE [LARGE SCALE GENOMIC DNA]</scope>
    <source>
        <strain evidence="8 9">SXYLt</strain>
    </source>
</reference>
<dbReference type="InterPro" id="IPR034201">
    <property type="entry name" value="RNPS1_RRM"/>
</dbReference>
<dbReference type="GO" id="GO:0061574">
    <property type="term" value="C:ASAP complex"/>
    <property type="evidence" value="ECO:0007669"/>
    <property type="project" value="TreeGrafter"/>
</dbReference>
<dbReference type="PROSITE" id="PS50102">
    <property type="entry name" value="RRM"/>
    <property type="match status" value="1"/>
</dbReference>
<dbReference type="GO" id="GO:0005737">
    <property type="term" value="C:cytoplasm"/>
    <property type="evidence" value="ECO:0007669"/>
    <property type="project" value="TreeGrafter"/>
</dbReference>
<evidence type="ECO:0000256" key="5">
    <source>
        <dbReference type="ARBA" id="ARBA00023242"/>
    </source>
</evidence>
<name>A0A423XCK3_9PEZI</name>
<dbReference type="SUPFAM" id="SSF54928">
    <property type="entry name" value="RNA-binding domain, RBD"/>
    <property type="match status" value="1"/>
</dbReference>
<organism evidence="8 9">
    <name type="scientific">Cytospora leucostoma</name>
    <dbReference type="NCBI Taxonomy" id="1230097"/>
    <lineage>
        <taxon>Eukaryota</taxon>
        <taxon>Fungi</taxon>
        <taxon>Dikarya</taxon>
        <taxon>Ascomycota</taxon>
        <taxon>Pezizomycotina</taxon>
        <taxon>Sordariomycetes</taxon>
        <taxon>Sordariomycetidae</taxon>
        <taxon>Diaporthales</taxon>
        <taxon>Cytosporaceae</taxon>
        <taxon>Cytospora</taxon>
    </lineage>
</organism>
<dbReference type="InterPro" id="IPR012677">
    <property type="entry name" value="Nucleotide-bd_a/b_plait_sf"/>
</dbReference>
<dbReference type="STRING" id="1230097.A0A423XCK3"/>
<dbReference type="AlphaFoldDB" id="A0A423XCK3"/>
<dbReference type="Gene3D" id="3.30.70.330">
    <property type="match status" value="1"/>
</dbReference>
<keyword evidence="2" id="KW-0507">mRNA processing</keyword>
<dbReference type="PANTHER" id="PTHR15481">
    <property type="entry name" value="RIBONUCLEIC ACID BINDING PROTEIN S1"/>
    <property type="match status" value="1"/>
</dbReference>
<evidence type="ECO:0000256" key="4">
    <source>
        <dbReference type="ARBA" id="ARBA00023187"/>
    </source>
</evidence>
<comment type="caution">
    <text evidence="8">The sequence shown here is derived from an EMBL/GenBank/DDBJ whole genome shotgun (WGS) entry which is preliminary data.</text>
</comment>
<evidence type="ECO:0000313" key="9">
    <source>
        <dbReference type="Proteomes" id="UP000285146"/>
    </source>
</evidence>
<dbReference type="Pfam" id="PF00076">
    <property type="entry name" value="RRM_1"/>
    <property type="match status" value="1"/>
</dbReference>
<keyword evidence="5" id="KW-0539">Nucleus</keyword>
<dbReference type="InterPro" id="IPR035979">
    <property type="entry name" value="RBD_domain_sf"/>
</dbReference>
<dbReference type="PANTHER" id="PTHR15481:SF0">
    <property type="entry name" value="LD23870P-RELATED"/>
    <property type="match status" value="1"/>
</dbReference>
<feature type="domain" description="RRM" evidence="7">
    <location>
        <begin position="3"/>
        <end position="81"/>
    </location>
</feature>
<protein>
    <recommendedName>
        <fullName evidence="7">RRM domain-containing protein</fullName>
    </recommendedName>
</protein>
<dbReference type="GO" id="GO:0003723">
    <property type="term" value="F:RNA binding"/>
    <property type="evidence" value="ECO:0007669"/>
    <property type="project" value="UniProtKB-UniRule"/>
</dbReference>